<organism evidence="1 2">
    <name type="scientific">Thiothrix lacustris</name>
    <dbReference type="NCBI Taxonomy" id="525917"/>
    <lineage>
        <taxon>Bacteria</taxon>
        <taxon>Pseudomonadati</taxon>
        <taxon>Pseudomonadota</taxon>
        <taxon>Gammaproteobacteria</taxon>
        <taxon>Thiotrichales</taxon>
        <taxon>Thiotrichaceae</taxon>
        <taxon>Thiothrix</taxon>
    </lineage>
</organism>
<sequence length="214" mass="23565">MSLNQESVPDGYMQNALGHLVPVEQVREQDLLRNQTVLELVGEAREIHASLVNFKRRAMQDIADLVAVAAEKYGAKVGGDKGNISLVSFDGKYKITRSMAAVITFTEELQAAKALIEACIEKWSDGADDRIKTLVMRAFKPNTKGELNTKAVLGLMRLEMRNKDGETDAEWTAAMDALKDSIQTSGTTAYVNVYERVGMSDRYQHVPLDLAAVG</sequence>
<dbReference type="Proteomes" id="UP000192491">
    <property type="component" value="Unassembled WGS sequence"/>
</dbReference>
<name>A0A1Y1QSI6_9GAMM</name>
<evidence type="ECO:0000313" key="1">
    <source>
        <dbReference type="EMBL" id="OQX12825.1"/>
    </source>
</evidence>
<evidence type="ECO:0000313" key="2">
    <source>
        <dbReference type="Proteomes" id="UP000192491"/>
    </source>
</evidence>
<comment type="caution">
    <text evidence="1">The sequence shown here is derived from an EMBL/GenBank/DDBJ whole genome shotgun (WGS) entry which is preliminary data.</text>
</comment>
<dbReference type="Pfam" id="PF11363">
    <property type="entry name" value="DUF3164"/>
    <property type="match status" value="1"/>
</dbReference>
<accession>A0A1Y1QSI6</accession>
<reference evidence="1 2" key="1">
    <citation type="submission" date="2017-01" db="EMBL/GenBank/DDBJ databases">
        <title>Novel large sulfur bacteria in the metagenomes of groundwater-fed chemosynthetic microbial mats in the Lake Huron basin.</title>
        <authorList>
            <person name="Sharrar A.M."/>
            <person name="Flood B.E."/>
            <person name="Bailey J.V."/>
            <person name="Jones D.S."/>
            <person name="Biddanda B."/>
            <person name="Ruberg S.A."/>
            <person name="Marcus D.N."/>
            <person name="Dick G.J."/>
        </authorList>
    </citation>
    <scope>NUCLEOTIDE SEQUENCE [LARGE SCALE GENOMIC DNA]</scope>
    <source>
        <strain evidence="1">A8</strain>
    </source>
</reference>
<dbReference type="AlphaFoldDB" id="A0A1Y1QSI6"/>
<dbReference type="EMBL" id="MTEJ01000058">
    <property type="protein sequence ID" value="OQX12825.1"/>
    <property type="molecule type" value="Genomic_DNA"/>
</dbReference>
<dbReference type="InterPro" id="IPR021505">
    <property type="entry name" value="Phage_B3_Orf6"/>
</dbReference>
<gene>
    <name evidence="1" type="ORF">BWK73_14010</name>
</gene>
<protein>
    <submittedName>
        <fullName evidence="1">Sulfate transporter</fullName>
    </submittedName>
</protein>
<proteinExistence type="predicted"/>